<feature type="domain" description="Exoribonuclease phosphorolytic" evidence="2">
    <location>
        <begin position="40"/>
        <end position="71"/>
    </location>
</feature>
<dbReference type="InterPro" id="IPR020568">
    <property type="entry name" value="Ribosomal_Su5_D2-typ_SF"/>
</dbReference>
<evidence type="ECO:0000313" key="3">
    <source>
        <dbReference type="EMBL" id="PNX89848.1"/>
    </source>
</evidence>
<reference evidence="3 4" key="1">
    <citation type="journal article" date="2014" name="Am. J. Bot.">
        <title>Genome assembly and annotation for red clover (Trifolium pratense; Fabaceae).</title>
        <authorList>
            <person name="Istvanek J."/>
            <person name="Jaros M."/>
            <person name="Krenek A."/>
            <person name="Repkova J."/>
        </authorList>
    </citation>
    <scope>NUCLEOTIDE SEQUENCE [LARGE SCALE GENOMIC DNA]</scope>
    <source>
        <strain evidence="4">cv. Tatra</strain>
        <tissue evidence="3">Young leaves</tissue>
    </source>
</reference>
<protein>
    <submittedName>
        <fullName evidence="3">Exosome complex component mtr3-like protein</fullName>
    </submittedName>
</protein>
<dbReference type="STRING" id="57577.A0A2K3MGD3"/>
<proteinExistence type="predicted"/>
<organism evidence="3 4">
    <name type="scientific">Trifolium pratense</name>
    <name type="common">Red clover</name>
    <dbReference type="NCBI Taxonomy" id="57577"/>
    <lineage>
        <taxon>Eukaryota</taxon>
        <taxon>Viridiplantae</taxon>
        <taxon>Streptophyta</taxon>
        <taxon>Embryophyta</taxon>
        <taxon>Tracheophyta</taxon>
        <taxon>Spermatophyta</taxon>
        <taxon>Magnoliopsida</taxon>
        <taxon>eudicotyledons</taxon>
        <taxon>Gunneridae</taxon>
        <taxon>Pentapetalae</taxon>
        <taxon>rosids</taxon>
        <taxon>fabids</taxon>
        <taxon>Fabales</taxon>
        <taxon>Fabaceae</taxon>
        <taxon>Papilionoideae</taxon>
        <taxon>50 kb inversion clade</taxon>
        <taxon>NPAAA clade</taxon>
        <taxon>Hologalegina</taxon>
        <taxon>IRL clade</taxon>
        <taxon>Trifolieae</taxon>
        <taxon>Trifolium</taxon>
    </lineage>
</organism>
<evidence type="ECO:0000256" key="1">
    <source>
        <dbReference type="SAM" id="MobiDB-lite"/>
    </source>
</evidence>
<dbReference type="Gene3D" id="3.30.230.70">
    <property type="entry name" value="GHMP Kinase, N-terminal domain"/>
    <property type="match status" value="1"/>
</dbReference>
<feature type="compositionally biased region" description="Polar residues" evidence="1">
    <location>
        <begin position="8"/>
        <end position="18"/>
    </location>
</feature>
<evidence type="ECO:0000259" key="2">
    <source>
        <dbReference type="Pfam" id="PF01138"/>
    </source>
</evidence>
<reference evidence="3 4" key="2">
    <citation type="journal article" date="2017" name="Front. Plant Sci.">
        <title>Gene Classification and Mining of Molecular Markers Useful in Red Clover (Trifolium pratense) Breeding.</title>
        <authorList>
            <person name="Istvanek J."/>
            <person name="Dluhosova J."/>
            <person name="Dluhos P."/>
            <person name="Patkova L."/>
            <person name="Nedelnik J."/>
            <person name="Repkova J."/>
        </authorList>
    </citation>
    <scope>NUCLEOTIDE SEQUENCE [LARGE SCALE GENOMIC DNA]</scope>
    <source>
        <strain evidence="4">cv. Tatra</strain>
        <tissue evidence="3">Young leaves</tissue>
    </source>
</reference>
<feature type="region of interest" description="Disordered" evidence="1">
    <location>
        <begin position="1"/>
        <end position="25"/>
    </location>
</feature>
<dbReference type="Proteomes" id="UP000236291">
    <property type="component" value="Unassembled WGS sequence"/>
</dbReference>
<dbReference type="SUPFAM" id="SSF54211">
    <property type="entry name" value="Ribosomal protein S5 domain 2-like"/>
    <property type="match status" value="1"/>
</dbReference>
<gene>
    <name evidence="3" type="ORF">L195_g045970</name>
</gene>
<comment type="caution">
    <text evidence="3">The sequence shown here is derived from an EMBL/GenBank/DDBJ whole genome shotgun (WGS) entry which is preliminary data.</text>
</comment>
<dbReference type="EMBL" id="ASHM01061063">
    <property type="protein sequence ID" value="PNX89848.1"/>
    <property type="molecule type" value="Genomic_DNA"/>
</dbReference>
<dbReference type="AlphaFoldDB" id="A0A2K3MGD3"/>
<accession>A0A2K3MGD3</accession>
<sequence length="71" mass="7520">MAGKSGMTPATYTPSPTTGKKKPAIIKEDWTRPDGRGFHQCRPAFFRTGAVNAASGSAYAEFGNTKVIVSV</sequence>
<dbReference type="Pfam" id="PF01138">
    <property type="entry name" value="RNase_PH"/>
    <property type="match status" value="1"/>
</dbReference>
<feature type="non-terminal residue" evidence="3">
    <location>
        <position position="71"/>
    </location>
</feature>
<dbReference type="ExpressionAtlas" id="A0A2K3MGD3">
    <property type="expression patterns" value="baseline"/>
</dbReference>
<evidence type="ECO:0000313" key="4">
    <source>
        <dbReference type="Proteomes" id="UP000236291"/>
    </source>
</evidence>
<dbReference type="InterPro" id="IPR027408">
    <property type="entry name" value="PNPase/RNase_PH_dom_sf"/>
</dbReference>
<name>A0A2K3MGD3_TRIPR</name>
<dbReference type="InterPro" id="IPR001247">
    <property type="entry name" value="ExoRNase_PH_dom1"/>
</dbReference>